<evidence type="ECO:0000256" key="1">
    <source>
        <dbReference type="SAM" id="MobiDB-lite"/>
    </source>
</evidence>
<feature type="region of interest" description="Disordered" evidence="1">
    <location>
        <begin position="619"/>
        <end position="692"/>
    </location>
</feature>
<accession>A0A0D2BC28</accession>
<dbReference type="SUPFAM" id="SSF52540">
    <property type="entry name" value="P-loop containing nucleoside triphosphate hydrolases"/>
    <property type="match status" value="1"/>
</dbReference>
<organism evidence="2 3">
    <name type="scientific">Cladophialophora immunda</name>
    <dbReference type="NCBI Taxonomy" id="569365"/>
    <lineage>
        <taxon>Eukaryota</taxon>
        <taxon>Fungi</taxon>
        <taxon>Dikarya</taxon>
        <taxon>Ascomycota</taxon>
        <taxon>Pezizomycotina</taxon>
        <taxon>Eurotiomycetes</taxon>
        <taxon>Chaetothyriomycetidae</taxon>
        <taxon>Chaetothyriales</taxon>
        <taxon>Herpotrichiellaceae</taxon>
        <taxon>Cladophialophora</taxon>
    </lineage>
</organism>
<dbReference type="Gene3D" id="3.40.50.300">
    <property type="entry name" value="P-loop containing nucleotide triphosphate hydrolases"/>
    <property type="match status" value="1"/>
</dbReference>
<dbReference type="Proteomes" id="UP000054466">
    <property type="component" value="Unassembled WGS sequence"/>
</dbReference>
<dbReference type="VEuPathDB" id="FungiDB:PV07_01829"/>
<dbReference type="GeneID" id="27341023"/>
<dbReference type="AlphaFoldDB" id="A0A0D2BC28"/>
<gene>
    <name evidence="2" type="ORF">PV07_01829</name>
</gene>
<reference evidence="2 3" key="1">
    <citation type="submission" date="2015-01" db="EMBL/GenBank/DDBJ databases">
        <title>The Genome Sequence of Cladophialophora immunda CBS83496.</title>
        <authorList>
            <consortium name="The Broad Institute Genomics Platform"/>
            <person name="Cuomo C."/>
            <person name="de Hoog S."/>
            <person name="Gorbushina A."/>
            <person name="Stielow B."/>
            <person name="Teixiera M."/>
            <person name="Abouelleil A."/>
            <person name="Chapman S.B."/>
            <person name="Priest M."/>
            <person name="Young S.K."/>
            <person name="Wortman J."/>
            <person name="Nusbaum C."/>
            <person name="Birren B."/>
        </authorList>
    </citation>
    <scope>NUCLEOTIDE SEQUENCE [LARGE SCALE GENOMIC DNA]</scope>
    <source>
        <strain evidence="2 3">CBS 83496</strain>
    </source>
</reference>
<dbReference type="HOGENOM" id="CLU_015256_1_1_1"/>
<proteinExistence type="predicted"/>
<dbReference type="RefSeq" id="XP_016255328.1">
    <property type="nucleotide sequence ID" value="XM_016388400.1"/>
</dbReference>
<dbReference type="EMBL" id="KN847040">
    <property type="protein sequence ID" value="KIW35112.1"/>
    <property type="molecule type" value="Genomic_DNA"/>
</dbReference>
<dbReference type="STRING" id="569365.A0A0D2BC28"/>
<keyword evidence="3" id="KW-1185">Reference proteome</keyword>
<evidence type="ECO:0008006" key="4">
    <source>
        <dbReference type="Google" id="ProtNLM"/>
    </source>
</evidence>
<sequence>MDQHFLSDAPRLGSQPVGICSQDASFPSRSHEFQRETALLLNTIEMADEQRAEKTRGYFQLMQGLPESASNGHRAAQIEETKTTPLFSNHVQKVLRSRITGAGAPNDAPFPQYGLLGIREQTYNSYLPDATETLSPDDNFIFANMNAPWSSFICGSQGAGKSHSLSCLLENSLLASSPAGENPNPLAGLVFHYDKFTSSESTQFCEAAYLCSSGIPVRVLVSPSNIHAMHKLYRNLPGMPRDAPRPEVIPLFFQENQLNVTRLMTLMAVDDKVKVPLYMEVLFKVLRDMTAEKKGAGGVDYLDFKARLSRKGFNSAQNGPLRLRLEVLESFLAHKDQPAESEARLRDMFKSAQGSLTIVDLSCPFVSENDACALFTICLSIFMENRADCGRVIALDEAHKFLTRSGEAEKLTDELTSIVRQQRHLASRIIVSTQEPTLAPRLIDLCNVCIVHRFSSPAWFEMLRDHLAGASRHKRCDNAELFETIVGLETGEALIFCPAALFDVYNGNVHMLKDAFIRARIRNRVTADGGKSILASDEMQTDERTEILTKELIRPFAEPMPMVAWGKQSVNQPARKLSKAERRVVMAGRVTKSQTGLSQSNNLRKGLTYAQAQGWQQEGLPVPTAPVGHNPVQGPTRDPPLHSVQGTLESLGQGPLSGRPLPTDHLSPARMPVDITSGPTYATQPQNFSTEIPRRSNSKMYGVKQRGVQVCMRSFLQTLNGRPGLEE</sequence>
<protein>
    <recommendedName>
        <fullName evidence="4">Zona occludens toxin N-terminal domain-containing protein</fullName>
    </recommendedName>
</protein>
<name>A0A0D2BC28_9EURO</name>
<feature type="region of interest" description="Disordered" evidence="1">
    <location>
        <begin position="1"/>
        <end position="28"/>
    </location>
</feature>
<evidence type="ECO:0000313" key="2">
    <source>
        <dbReference type="EMBL" id="KIW35112.1"/>
    </source>
</evidence>
<dbReference type="OrthoDB" id="2316594at2759"/>
<evidence type="ECO:0000313" key="3">
    <source>
        <dbReference type="Proteomes" id="UP000054466"/>
    </source>
</evidence>
<feature type="compositionally biased region" description="Polar residues" evidence="1">
    <location>
        <begin position="677"/>
        <end position="690"/>
    </location>
</feature>
<dbReference type="InterPro" id="IPR027417">
    <property type="entry name" value="P-loop_NTPase"/>
</dbReference>